<feature type="chain" id="PRO_5039120850" description="Ig-like domain (Group 3)" evidence="1">
    <location>
        <begin position="30"/>
        <end position="342"/>
    </location>
</feature>
<gene>
    <name evidence="2" type="ORF">SAMN05216561_11785</name>
</gene>
<keyword evidence="1" id="KW-0732">Signal</keyword>
<dbReference type="RefSeq" id="WP_091116276.1">
    <property type="nucleotide sequence ID" value="NZ_BKAF01000029.1"/>
</dbReference>
<organism evidence="2 3">
    <name type="scientific">Nocardioides psychrotolerans</name>
    <dbReference type="NCBI Taxonomy" id="1005945"/>
    <lineage>
        <taxon>Bacteria</taxon>
        <taxon>Bacillati</taxon>
        <taxon>Actinomycetota</taxon>
        <taxon>Actinomycetes</taxon>
        <taxon>Propionibacteriales</taxon>
        <taxon>Nocardioidaceae</taxon>
        <taxon>Nocardioides</taxon>
    </lineage>
</organism>
<evidence type="ECO:0000313" key="2">
    <source>
        <dbReference type="EMBL" id="SFJ06877.1"/>
    </source>
</evidence>
<dbReference type="Proteomes" id="UP000198649">
    <property type="component" value="Unassembled WGS sequence"/>
</dbReference>
<evidence type="ECO:0000256" key="1">
    <source>
        <dbReference type="SAM" id="SignalP"/>
    </source>
</evidence>
<proteinExistence type="predicted"/>
<accession>A0A1I3NCP9</accession>
<keyword evidence="3" id="KW-1185">Reference proteome</keyword>
<sequence length="342" mass="35085">MTRTRSLLTVAVSTLCLLAAGLVPATATGAPERAADVATSVSAVATATGPLQVHLDIAPTMADGSAPYGVVSATGPRGEYEYAYAQGAAAGVDLTLLEAGRQTIRVEFSPYSNPVATYLGSATTVETVVQAPPPTPTTMTLTGENVGAGVLELQVEVPELTDRVGVVVFEVDGHAPVEVPMGYFVIPGRVRAPHAKPSAAGVDITGLKEKGSYHATATFVPGGSNYEGVTAETTTRLSLTTSPSGTILRTSSPRAGVVKILVSVLAAHPANASGTVVVTDLTTGKTVVRVRGVTPYPNLTRKTLTGVAPGKHRYRATFVPARGLQGELTGSQAWNTLTVLGE</sequence>
<dbReference type="EMBL" id="FOQG01000017">
    <property type="protein sequence ID" value="SFJ06877.1"/>
    <property type="molecule type" value="Genomic_DNA"/>
</dbReference>
<evidence type="ECO:0000313" key="3">
    <source>
        <dbReference type="Proteomes" id="UP000198649"/>
    </source>
</evidence>
<name>A0A1I3NCP9_9ACTN</name>
<protein>
    <recommendedName>
        <fullName evidence="4">Ig-like domain (Group 3)</fullName>
    </recommendedName>
</protein>
<feature type="signal peptide" evidence="1">
    <location>
        <begin position="1"/>
        <end position="29"/>
    </location>
</feature>
<dbReference type="AlphaFoldDB" id="A0A1I3NCP9"/>
<reference evidence="2 3" key="1">
    <citation type="submission" date="2016-10" db="EMBL/GenBank/DDBJ databases">
        <authorList>
            <person name="de Groot N.N."/>
        </authorList>
    </citation>
    <scope>NUCLEOTIDE SEQUENCE [LARGE SCALE GENOMIC DNA]</scope>
    <source>
        <strain evidence="2 3">CGMCC 1.11156</strain>
    </source>
</reference>
<evidence type="ECO:0008006" key="4">
    <source>
        <dbReference type="Google" id="ProtNLM"/>
    </source>
</evidence>